<dbReference type="AlphaFoldDB" id="A0A8H7WE03"/>
<organism evidence="3 4">
    <name type="scientific">Cadophora malorum</name>
    <dbReference type="NCBI Taxonomy" id="108018"/>
    <lineage>
        <taxon>Eukaryota</taxon>
        <taxon>Fungi</taxon>
        <taxon>Dikarya</taxon>
        <taxon>Ascomycota</taxon>
        <taxon>Pezizomycotina</taxon>
        <taxon>Leotiomycetes</taxon>
        <taxon>Helotiales</taxon>
        <taxon>Ploettnerulaceae</taxon>
        <taxon>Cadophora</taxon>
    </lineage>
</organism>
<evidence type="ECO:0000313" key="4">
    <source>
        <dbReference type="Proteomes" id="UP000664132"/>
    </source>
</evidence>
<feature type="domain" description="N-acetyltransferase" evidence="2">
    <location>
        <begin position="211"/>
        <end position="389"/>
    </location>
</feature>
<dbReference type="InterPro" id="IPR016181">
    <property type="entry name" value="Acyl_CoA_acyltransferase"/>
</dbReference>
<evidence type="ECO:0000313" key="3">
    <source>
        <dbReference type="EMBL" id="KAG4423131.1"/>
    </source>
</evidence>
<dbReference type="PANTHER" id="PTHR42791:SF2">
    <property type="entry name" value="N-ACETYLTRANSFERASE DOMAIN-CONTAINING PROTEIN"/>
    <property type="match status" value="1"/>
</dbReference>
<dbReference type="EMBL" id="JAFJYH010000039">
    <property type="protein sequence ID" value="KAG4423131.1"/>
    <property type="molecule type" value="Genomic_DNA"/>
</dbReference>
<dbReference type="SUPFAM" id="SSF55729">
    <property type="entry name" value="Acyl-CoA N-acyltransferases (Nat)"/>
    <property type="match status" value="1"/>
</dbReference>
<feature type="transmembrane region" description="Helical" evidence="1">
    <location>
        <begin position="129"/>
        <end position="151"/>
    </location>
</feature>
<reference evidence="3" key="1">
    <citation type="submission" date="2021-02" db="EMBL/GenBank/DDBJ databases">
        <title>Genome sequence Cadophora malorum strain M34.</title>
        <authorList>
            <person name="Stefanovic E."/>
            <person name="Vu D."/>
            <person name="Scully C."/>
            <person name="Dijksterhuis J."/>
            <person name="Roader J."/>
            <person name="Houbraken J."/>
        </authorList>
    </citation>
    <scope>NUCLEOTIDE SEQUENCE</scope>
    <source>
        <strain evidence="3">M34</strain>
    </source>
</reference>
<accession>A0A8H7WE03</accession>
<dbReference type="Gene3D" id="3.40.630.30">
    <property type="match status" value="1"/>
</dbReference>
<dbReference type="PANTHER" id="PTHR42791">
    <property type="entry name" value="GNAT FAMILY ACETYLTRANSFERASE"/>
    <property type="match status" value="1"/>
</dbReference>
<proteinExistence type="predicted"/>
<dbReference type="CDD" id="cd04301">
    <property type="entry name" value="NAT_SF"/>
    <property type="match status" value="1"/>
</dbReference>
<dbReference type="InterPro" id="IPR052523">
    <property type="entry name" value="Trichothecene_AcTrans"/>
</dbReference>
<dbReference type="OrthoDB" id="410198at2759"/>
<gene>
    <name evidence="3" type="ORF">IFR04_003768</name>
</gene>
<evidence type="ECO:0000259" key="2">
    <source>
        <dbReference type="PROSITE" id="PS51186"/>
    </source>
</evidence>
<evidence type="ECO:0000256" key="1">
    <source>
        <dbReference type="SAM" id="Phobius"/>
    </source>
</evidence>
<dbReference type="Proteomes" id="UP000664132">
    <property type="component" value="Unassembled WGS sequence"/>
</dbReference>
<keyword evidence="1" id="KW-0472">Membrane</keyword>
<sequence length="396" mass="44334">MGEPNRTKRNYSRIWRYALVLDVDWLDAIVEVTSSSGFGNGLSLTGPFNGTLIANSKLNEYFGRVQRNTELSEHGPVIRFKITQDILNEMPMNVTMSTITAYGFWNTTVNATIDSFINVYRFSRPLNLIVPYSASLLVALSFIVLGLWALYQNGVPATDGGFIQLITTSTGSRNLQNAAAGGCLGASENAPPSLKKLRVRYAMSEELHWSSMMRDVKVEDWLAWQLEYFKLRWKLPDKRLFLAKELATGKVVGFTVLSFPGIWTEEQVKASSGVPPLPEGINEEWMKEKAVMVGIAKKYGYDPATHYHRKGIVVLPEYQRRGIASKLSQRLNEIVDEEGGRTYVIAVPASMPMFKMQGFEIIGTESMDMAKFGGPPEQGKHYVMLRKPHSKVTANS</sequence>
<keyword evidence="4" id="KW-1185">Reference proteome</keyword>
<dbReference type="PROSITE" id="PS51186">
    <property type="entry name" value="GNAT"/>
    <property type="match status" value="1"/>
</dbReference>
<comment type="caution">
    <text evidence="3">The sequence shown here is derived from an EMBL/GenBank/DDBJ whole genome shotgun (WGS) entry which is preliminary data.</text>
</comment>
<dbReference type="GO" id="GO:0016747">
    <property type="term" value="F:acyltransferase activity, transferring groups other than amino-acyl groups"/>
    <property type="evidence" value="ECO:0007669"/>
    <property type="project" value="InterPro"/>
</dbReference>
<name>A0A8H7WE03_9HELO</name>
<keyword evidence="1" id="KW-1133">Transmembrane helix</keyword>
<keyword evidence="1" id="KW-0812">Transmembrane</keyword>
<dbReference type="InterPro" id="IPR000182">
    <property type="entry name" value="GNAT_dom"/>
</dbReference>
<protein>
    <recommendedName>
        <fullName evidence="2">N-acetyltransferase domain-containing protein</fullName>
    </recommendedName>
</protein>
<dbReference type="Pfam" id="PF00583">
    <property type="entry name" value="Acetyltransf_1"/>
    <property type="match status" value="1"/>
</dbReference>